<feature type="transmembrane region" description="Helical" evidence="8">
    <location>
        <begin position="377"/>
        <end position="393"/>
    </location>
</feature>
<feature type="transmembrane region" description="Helical" evidence="8">
    <location>
        <begin position="565"/>
        <end position="587"/>
    </location>
</feature>
<feature type="region of interest" description="Disordered" evidence="7">
    <location>
        <begin position="621"/>
        <end position="649"/>
    </location>
</feature>
<evidence type="ECO:0000256" key="8">
    <source>
        <dbReference type="SAM" id="Phobius"/>
    </source>
</evidence>
<sequence>MAHTAVFADIVATQPPKDVVEPHGSNAFALNDGAAYQPEKRLSVYDEKILEATRPSVADPHEYPPPTDEERSTLRKVADSVPSVSYWLCAVEFAERASYYGVQTVFSNFLEFPLPQGGNGAGAPPAGTQETAGALNRGEQFSNAFVLLFYFLSYSVPIYGAYVADVQIGRYKTIMIGVLVCGVAHVIMIGGAAPSVLQAGKGMAPFMISYFMLAFGAGMFKPNIAPTVLDQYVHQREYTMVLKSGEKVIKDPEATVQRVMLIFYGLVNVGAFFGLATTYCEKDVGYWLAFLTPGILYFLLPALLIILNKHIVKKAPDGSVLTNVFKITGMSIKQNKFKLWGKGYWDAAKPSVLAAKGITTFNGKPISWTDQMVDDTARTYAACSIFLYFPIWYSNDGGIGNILTNQGAAMTTNGAPNDLLSNFNPLTIIIVIPILSYGVYPMLRKYKIKFGRISRITFGFILATISGMFGAIVQWRVYETSPCGYYASSCTVGTGVSPLNIWWQIPNVALGAISECFCNVTAYEIAYARSPKGMKAVVMAMFLFNTALGTALGEVLTPVTVDPHLIWVWAGLAIALAVQTVIFYWSYRKMDNDEFMTYQDDEEVLEEYRRGSVVDTTVDSIESEGRMEGSEKREIDGIGSVVDPARPST</sequence>
<organism evidence="9 10">
    <name type="scientific">Alectoria fallacina</name>
    <dbReference type="NCBI Taxonomy" id="1903189"/>
    <lineage>
        <taxon>Eukaryota</taxon>
        <taxon>Fungi</taxon>
        <taxon>Dikarya</taxon>
        <taxon>Ascomycota</taxon>
        <taxon>Pezizomycotina</taxon>
        <taxon>Lecanoromycetes</taxon>
        <taxon>OSLEUM clade</taxon>
        <taxon>Lecanoromycetidae</taxon>
        <taxon>Lecanorales</taxon>
        <taxon>Lecanorineae</taxon>
        <taxon>Parmeliaceae</taxon>
        <taxon>Alectoria</taxon>
    </lineage>
</organism>
<dbReference type="Pfam" id="PF00854">
    <property type="entry name" value="PTR2"/>
    <property type="match status" value="1"/>
</dbReference>
<feature type="transmembrane region" description="Helical" evidence="8">
    <location>
        <begin position="423"/>
        <end position="443"/>
    </location>
</feature>
<evidence type="ECO:0000256" key="1">
    <source>
        <dbReference type="ARBA" id="ARBA00004141"/>
    </source>
</evidence>
<protein>
    <submittedName>
        <fullName evidence="9">Uncharacterized protein</fullName>
    </submittedName>
</protein>
<dbReference type="SUPFAM" id="SSF103473">
    <property type="entry name" value="MFS general substrate transporter"/>
    <property type="match status" value="1"/>
</dbReference>
<name>A0A8H3EH38_9LECA</name>
<evidence type="ECO:0000313" key="9">
    <source>
        <dbReference type="EMBL" id="CAF9905163.1"/>
    </source>
</evidence>
<keyword evidence="3" id="KW-0813">Transport</keyword>
<feature type="transmembrane region" description="Helical" evidence="8">
    <location>
        <begin position="259"/>
        <end position="279"/>
    </location>
</feature>
<dbReference type="Gene3D" id="1.20.1250.20">
    <property type="entry name" value="MFS general substrate transporter like domains"/>
    <property type="match status" value="1"/>
</dbReference>
<evidence type="ECO:0000256" key="6">
    <source>
        <dbReference type="ARBA" id="ARBA00023136"/>
    </source>
</evidence>
<evidence type="ECO:0000313" key="10">
    <source>
        <dbReference type="Proteomes" id="UP000664203"/>
    </source>
</evidence>
<evidence type="ECO:0000256" key="3">
    <source>
        <dbReference type="ARBA" id="ARBA00022448"/>
    </source>
</evidence>
<dbReference type="AlphaFoldDB" id="A0A8H3EH38"/>
<comment type="similarity">
    <text evidence="2">Belongs to the major facilitator superfamily. Proton-dependent oligopeptide transporter (POT/PTR) (TC 2.A.17) family.</text>
</comment>
<feature type="transmembrane region" description="Helical" evidence="8">
    <location>
        <begin position="285"/>
        <end position="307"/>
    </location>
</feature>
<keyword evidence="10" id="KW-1185">Reference proteome</keyword>
<proteinExistence type="inferred from homology"/>
<feature type="transmembrane region" description="Helical" evidence="8">
    <location>
        <begin position="501"/>
        <end position="522"/>
    </location>
</feature>
<feature type="transmembrane region" description="Helical" evidence="8">
    <location>
        <begin position="174"/>
        <end position="197"/>
    </location>
</feature>
<dbReference type="Proteomes" id="UP000664203">
    <property type="component" value="Unassembled WGS sequence"/>
</dbReference>
<accession>A0A8H3EH38</accession>
<feature type="transmembrane region" description="Helical" evidence="8">
    <location>
        <begin position="534"/>
        <end position="553"/>
    </location>
</feature>
<feature type="transmembrane region" description="Helical" evidence="8">
    <location>
        <begin position="203"/>
        <end position="220"/>
    </location>
</feature>
<gene>
    <name evidence="9" type="ORF">ALECFALPRED_000166</name>
</gene>
<keyword evidence="5 8" id="KW-1133">Transmembrane helix</keyword>
<comment type="caution">
    <text evidence="9">The sequence shown here is derived from an EMBL/GenBank/DDBJ whole genome shotgun (WGS) entry which is preliminary data.</text>
</comment>
<keyword evidence="4 8" id="KW-0812">Transmembrane</keyword>
<dbReference type="PANTHER" id="PTHR11654">
    <property type="entry name" value="OLIGOPEPTIDE TRANSPORTER-RELATED"/>
    <property type="match status" value="1"/>
</dbReference>
<evidence type="ECO:0000256" key="7">
    <source>
        <dbReference type="SAM" id="MobiDB-lite"/>
    </source>
</evidence>
<reference evidence="9" key="1">
    <citation type="submission" date="2021-03" db="EMBL/GenBank/DDBJ databases">
        <authorList>
            <person name="Tagirdzhanova G."/>
        </authorList>
    </citation>
    <scope>NUCLEOTIDE SEQUENCE</scope>
</reference>
<dbReference type="GO" id="GO:0005886">
    <property type="term" value="C:plasma membrane"/>
    <property type="evidence" value="ECO:0007669"/>
    <property type="project" value="UniProtKB-ARBA"/>
</dbReference>
<dbReference type="InterPro" id="IPR000109">
    <property type="entry name" value="POT_fam"/>
</dbReference>
<dbReference type="InterPro" id="IPR036259">
    <property type="entry name" value="MFS_trans_sf"/>
</dbReference>
<evidence type="ECO:0000256" key="2">
    <source>
        <dbReference type="ARBA" id="ARBA00005982"/>
    </source>
</evidence>
<keyword evidence="6 8" id="KW-0472">Membrane</keyword>
<dbReference type="EMBL" id="CAJPDR010000010">
    <property type="protein sequence ID" value="CAF9905163.1"/>
    <property type="molecule type" value="Genomic_DNA"/>
</dbReference>
<comment type="subcellular location">
    <subcellularLocation>
        <location evidence="1">Membrane</location>
        <topology evidence="1">Multi-pass membrane protein</topology>
    </subcellularLocation>
</comment>
<dbReference type="FunFam" id="1.20.1250.20:FF:000085">
    <property type="entry name" value="MFS peptide transporter Ptr2"/>
    <property type="match status" value="1"/>
</dbReference>
<feature type="transmembrane region" description="Helical" evidence="8">
    <location>
        <begin position="455"/>
        <end position="475"/>
    </location>
</feature>
<feature type="transmembrane region" description="Helical" evidence="8">
    <location>
        <begin position="144"/>
        <end position="162"/>
    </location>
</feature>
<dbReference type="GO" id="GO:0071916">
    <property type="term" value="F:dipeptide transmembrane transporter activity"/>
    <property type="evidence" value="ECO:0007669"/>
    <property type="project" value="UniProtKB-ARBA"/>
</dbReference>
<evidence type="ECO:0000256" key="4">
    <source>
        <dbReference type="ARBA" id="ARBA00022692"/>
    </source>
</evidence>
<feature type="compositionally biased region" description="Basic and acidic residues" evidence="7">
    <location>
        <begin position="623"/>
        <end position="636"/>
    </location>
</feature>
<dbReference type="OrthoDB" id="8904098at2759"/>
<evidence type="ECO:0000256" key="5">
    <source>
        <dbReference type="ARBA" id="ARBA00022989"/>
    </source>
</evidence>